<accession>A0ACA9L8Q0</accession>
<comment type="caution">
    <text evidence="1">The sequence shown here is derived from an EMBL/GenBank/DDBJ whole genome shotgun (WGS) entry which is preliminary data.</text>
</comment>
<proteinExistence type="predicted"/>
<keyword evidence="2" id="KW-1185">Reference proteome</keyword>
<protein>
    <submittedName>
        <fullName evidence="1">10517_t:CDS:1</fullName>
    </submittedName>
</protein>
<organism evidence="1 2">
    <name type="scientific">Scutellospora calospora</name>
    <dbReference type="NCBI Taxonomy" id="85575"/>
    <lineage>
        <taxon>Eukaryota</taxon>
        <taxon>Fungi</taxon>
        <taxon>Fungi incertae sedis</taxon>
        <taxon>Mucoromycota</taxon>
        <taxon>Glomeromycotina</taxon>
        <taxon>Glomeromycetes</taxon>
        <taxon>Diversisporales</taxon>
        <taxon>Gigasporaceae</taxon>
        <taxon>Scutellospora</taxon>
    </lineage>
</organism>
<gene>
    <name evidence="1" type="ORF">SCALOS_LOCUS3694</name>
</gene>
<sequence length="79" mass="8674">MHRILPKIKVGAKVSVLGPEVVENIARSLSGELWNIKRLLATIVQAAPGKNCWVISLDLQPEIQIEVAAGHMKFESFSP</sequence>
<dbReference type="Proteomes" id="UP000789860">
    <property type="component" value="Unassembled WGS sequence"/>
</dbReference>
<evidence type="ECO:0000313" key="2">
    <source>
        <dbReference type="Proteomes" id="UP000789860"/>
    </source>
</evidence>
<dbReference type="EMBL" id="CAJVPM010004327">
    <property type="protein sequence ID" value="CAG8511897.1"/>
    <property type="molecule type" value="Genomic_DNA"/>
</dbReference>
<feature type="non-terminal residue" evidence="1">
    <location>
        <position position="79"/>
    </location>
</feature>
<evidence type="ECO:0000313" key="1">
    <source>
        <dbReference type="EMBL" id="CAG8511897.1"/>
    </source>
</evidence>
<name>A0ACA9L8Q0_9GLOM</name>
<reference evidence="1" key="1">
    <citation type="submission" date="2021-06" db="EMBL/GenBank/DDBJ databases">
        <authorList>
            <person name="Kallberg Y."/>
            <person name="Tangrot J."/>
            <person name="Rosling A."/>
        </authorList>
    </citation>
    <scope>NUCLEOTIDE SEQUENCE</scope>
    <source>
        <strain evidence="1">AU212A</strain>
    </source>
</reference>